<feature type="transmembrane region" description="Helical" evidence="2">
    <location>
        <begin position="73"/>
        <end position="93"/>
    </location>
</feature>
<keyword evidence="2" id="KW-1133">Transmembrane helix</keyword>
<reference evidence="4" key="1">
    <citation type="journal article" date="2019" name="Int. J. Syst. Evol. Microbiol.">
        <title>The Global Catalogue of Microorganisms (GCM) 10K type strain sequencing project: providing services to taxonomists for standard genome sequencing and annotation.</title>
        <authorList>
            <consortium name="The Broad Institute Genomics Platform"/>
            <consortium name="The Broad Institute Genome Sequencing Center for Infectious Disease"/>
            <person name="Wu L."/>
            <person name="Ma J."/>
        </authorList>
    </citation>
    <scope>NUCLEOTIDE SEQUENCE [LARGE SCALE GENOMIC DNA]</scope>
    <source>
        <strain evidence="4">NBRC 108728</strain>
    </source>
</reference>
<feature type="region of interest" description="Disordered" evidence="1">
    <location>
        <begin position="1"/>
        <end position="42"/>
    </location>
</feature>
<evidence type="ECO:0008006" key="5">
    <source>
        <dbReference type="Google" id="ProtNLM"/>
    </source>
</evidence>
<dbReference type="RefSeq" id="WP_286345934.1">
    <property type="nucleotide sequence ID" value="NZ_AP027732.1"/>
</dbReference>
<sequence>MNVTLTRKKNDSGRSTAKTKSAVEHTKVGRRQRPSKATRQNSAMVIGGLPRVDLLPREVRAERRAAAVVRRTWLGVAGVAALVLLASASASLLSAQAKSDLSSAQSATVTLNAQQQKYAKVRTVQNQVNLAKAAQSVGGATEIDWTTYLAKVQASLPDDVSMTSVSLDSASPLTSYAQSATPGQGTRIATVTFIATSASLPSVPEWLDDLTKLPGYVDATPGSVSFAAGQYTANITMHINQAAYSGRFTTKDK</sequence>
<gene>
    <name evidence="3" type="ORF">GCM10025867_13050</name>
</gene>
<keyword evidence="4" id="KW-1185">Reference proteome</keyword>
<keyword evidence="2" id="KW-0472">Membrane</keyword>
<evidence type="ECO:0000256" key="2">
    <source>
        <dbReference type="SAM" id="Phobius"/>
    </source>
</evidence>
<keyword evidence="2" id="KW-0812">Transmembrane</keyword>
<name>A0ABM8GKZ7_9MICO</name>
<protein>
    <recommendedName>
        <fullName evidence="5">Fimbrial assembly protein</fullName>
    </recommendedName>
</protein>
<evidence type="ECO:0000313" key="4">
    <source>
        <dbReference type="Proteomes" id="UP001321486"/>
    </source>
</evidence>
<organism evidence="3 4">
    <name type="scientific">Frondihabitans sucicola</name>
    <dbReference type="NCBI Taxonomy" id="1268041"/>
    <lineage>
        <taxon>Bacteria</taxon>
        <taxon>Bacillati</taxon>
        <taxon>Actinomycetota</taxon>
        <taxon>Actinomycetes</taxon>
        <taxon>Micrococcales</taxon>
        <taxon>Microbacteriaceae</taxon>
        <taxon>Frondihabitans</taxon>
    </lineage>
</organism>
<dbReference type="Proteomes" id="UP001321486">
    <property type="component" value="Chromosome"/>
</dbReference>
<dbReference type="EMBL" id="AP027732">
    <property type="protein sequence ID" value="BDZ49064.1"/>
    <property type="molecule type" value="Genomic_DNA"/>
</dbReference>
<evidence type="ECO:0000313" key="3">
    <source>
        <dbReference type="EMBL" id="BDZ49064.1"/>
    </source>
</evidence>
<accession>A0ABM8GKZ7</accession>
<evidence type="ECO:0000256" key="1">
    <source>
        <dbReference type="SAM" id="MobiDB-lite"/>
    </source>
</evidence>
<proteinExistence type="predicted"/>